<dbReference type="PANTHER" id="PTHR43394:SF1">
    <property type="entry name" value="ATP-BINDING CASSETTE SUB-FAMILY B MEMBER 10, MITOCHONDRIAL"/>
    <property type="match status" value="1"/>
</dbReference>
<dbReference type="Gene3D" id="3.40.50.300">
    <property type="entry name" value="P-loop containing nucleotide triphosphate hydrolases"/>
    <property type="match status" value="1"/>
</dbReference>
<dbReference type="CDD" id="cd03228">
    <property type="entry name" value="ABCC_MRP_Like"/>
    <property type="match status" value="1"/>
</dbReference>
<keyword evidence="2 7" id="KW-0812">Transmembrane</keyword>
<dbReference type="PANTHER" id="PTHR43394">
    <property type="entry name" value="ATP-DEPENDENT PERMEASE MDL1, MITOCHONDRIAL"/>
    <property type="match status" value="1"/>
</dbReference>
<evidence type="ECO:0000256" key="1">
    <source>
        <dbReference type="ARBA" id="ARBA00004651"/>
    </source>
</evidence>
<dbReference type="SUPFAM" id="SSF90123">
    <property type="entry name" value="ABC transporter transmembrane region"/>
    <property type="match status" value="1"/>
</dbReference>
<dbReference type="EMBL" id="FWFD01000010">
    <property type="protein sequence ID" value="SLM85992.1"/>
    <property type="molecule type" value="Genomic_DNA"/>
</dbReference>
<evidence type="ECO:0000256" key="3">
    <source>
        <dbReference type="ARBA" id="ARBA00022741"/>
    </source>
</evidence>
<dbReference type="PROSITE" id="PS50893">
    <property type="entry name" value="ABC_TRANSPORTER_2"/>
    <property type="match status" value="1"/>
</dbReference>
<keyword evidence="3" id="KW-0547">Nucleotide-binding</keyword>
<dbReference type="InterPro" id="IPR011527">
    <property type="entry name" value="ABC1_TM_dom"/>
</dbReference>
<keyword evidence="6 7" id="KW-0472">Membrane</keyword>
<dbReference type="GO" id="GO:0016887">
    <property type="term" value="F:ATP hydrolysis activity"/>
    <property type="evidence" value="ECO:0007669"/>
    <property type="project" value="InterPro"/>
</dbReference>
<evidence type="ECO:0000256" key="7">
    <source>
        <dbReference type="SAM" id="Phobius"/>
    </source>
</evidence>
<evidence type="ECO:0000313" key="10">
    <source>
        <dbReference type="EMBL" id="SLM85992.1"/>
    </source>
</evidence>
<keyword evidence="4 10" id="KW-0067">ATP-binding</keyword>
<dbReference type="InterPro" id="IPR039421">
    <property type="entry name" value="Type_1_exporter"/>
</dbReference>
<organism evidence="10 11">
    <name type="scientific">Vagococcus fluvialis bH819</name>
    <dbReference type="NCBI Taxonomy" id="1255619"/>
    <lineage>
        <taxon>Bacteria</taxon>
        <taxon>Bacillati</taxon>
        <taxon>Bacillota</taxon>
        <taxon>Bacilli</taxon>
        <taxon>Lactobacillales</taxon>
        <taxon>Enterococcaceae</taxon>
        <taxon>Vagococcus</taxon>
    </lineage>
</organism>
<evidence type="ECO:0000256" key="2">
    <source>
        <dbReference type="ARBA" id="ARBA00022692"/>
    </source>
</evidence>
<dbReference type="SUPFAM" id="SSF52540">
    <property type="entry name" value="P-loop containing nucleoside triphosphate hydrolases"/>
    <property type="match status" value="1"/>
</dbReference>
<dbReference type="Proteomes" id="UP000195918">
    <property type="component" value="Unassembled WGS sequence"/>
</dbReference>
<dbReference type="OrthoDB" id="501320at2"/>
<dbReference type="InterPro" id="IPR003593">
    <property type="entry name" value="AAA+_ATPase"/>
</dbReference>
<proteinExistence type="predicted"/>
<reference evidence="11" key="1">
    <citation type="submission" date="2017-02" db="EMBL/GenBank/DDBJ databases">
        <authorList>
            <person name="Dridi B."/>
        </authorList>
    </citation>
    <scope>NUCLEOTIDE SEQUENCE [LARGE SCALE GENOMIC DNA]</scope>
    <source>
        <strain evidence="11">bH819</strain>
    </source>
</reference>
<dbReference type="InterPro" id="IPR003439">
    <property type="entry name" value="ABC_transporter-like_ATP-bd"/>
</dbReference>
<dbReference type="InterPro" id="IPR017871">
    <property type="entry name" value="ABC_transporter-like_CS"/>
</dbReference>
<evidence type="ECO:0000256" key="5">
    <source>
        <dbReference type="ARBA" id="ARBA00022989"/>
    </source>
</evidence>
<keyword evidence="11" id="KW-1185">Reference proteome</keyword>
<sequence>MIKQSFIKNKIKLLGLFFINLINIIIIIIQTYLLGIFINNLITKKNFDSVLKISIALTICTLLSIFLKFISDIYNARVQADIVYKINSAQLRHIKKLPLLFFNQVEPVYLNQRINNDSNVVTNFWLNLMVKGSLQIISILIIFLVFFKMNINVFFVSIVNMFLFFIIYKSFAKKLYAANKIFSEQQNKLFSEMNNHLFNIKHTKINMLYEYLDKKLNEASLPFFAYLNKYINISYIFSSVSDMSSNFFNIFLYIYCGYAIYNNKMNIGEFIMIKNFQGFMLESFSNVIILTREYPNMLVSRDRLNEIELMEQEANGTRKINSIDKIILDKVYFSYSDKNIIENFSYVFEKGHIYLIQGDNGSGKTTLIEVLLGLYGNFSGNIFYNDYSLKDINIYLCRSKCFSIVEQHPVLLYDDLDMNLYCIEKKQEVYNLLDYFNLSYINEKYCKSLSGGEKQKVAISMALAKETDVLILDEPTSALDKESKEKFFTLISNNKKTKIIIIISHDKDLTAFVDKVVRI</sequence>
<dbReference type="CDD" id="cd07346">
    <property type="entry name" value="ABC_6TM_exporters"/>
    <property type="match status" value="1"/>
</dbReference>
<dbReference type="Pfam" id="PF00664">
    <property type="entry name" value="ABC_membrane"/>
    <property type="match status" value="1"/>
</dbReference>
<gene>
    <name evidence="10" type="ORF">FM121_07890</name>
</gene>
<name>A0A1X6WP41_9ENTE</name>
<comment type="subcellular location">
    <subcellularLocation>
        <location evidence="1">Cell membrane</location>
        <topology evidence="1">Multi-pass membrane protein</topology>
    </subcellularLocation>
</comment>
<evidence type="ECO:0000259" key="8">
    <source>
        <dbReference type="PROSITE" id="PS50893"/>
    </source>
</evidence>
<feature type="transmembrane region" description="Helical" evidence="7">
    <location>
        <begin position="50"/>
        <end position="70"/>
    </location>
</feature>
<protein>
    <submittedName>
        <fullName evidence="10">Manganese ABC transporter, ATP-binding protein SitB</fullName>
    </submittedName>
</protein>
<feature type="transmembrane region" description="Helical" evidence="7">
    <location>
        <begin position="124"/>
        <end position="147"/>
    </location>
</feature>
<dbReference type="Gene3D" id="1.20.1560.10">
    <property type="entry name" value="ABC transporter type 1, transmembrane domain"/>
    <property type="match status" value="1"/>
</dbReference>
<dbReference type="PROSITE" id="PS00211">
    <property type="entry name" value="ABC_TRANSPORTER_1"/>
    <property type="match status" value="1"/>
</dbReference>
<accession>A0A1X6WP41</accession>
<feature type="domain" description="ABC transmembrane type-1" evidence="9">
    <location>
        <begin position="14"/>
        <end position="296"/>
    </location>
</feature>
<dbReference type="InterPro" id="IPR027417">
    <property type="entry name" value="P-loop_NTPase"/>
</dbReference>
<keyword evidence="5 7" id="KW-1133">Transmembrane helix</keyword>
<dbReference type="PROSITE" id="PS50929">
    <property type="entry name" value="ABC_TM1F"/>
    <property type="match status" value="1"/>
</dbReference>
<dbReference type="SMART" id="SM00382">
    <property type="entry name" value="AAA"/>
    <property type="match status" value="1"/>
</dbReference>
<feature type="domain" description="ABC transporter" evidence="8">
    <location>
        <begin position="326"/>
        <end position="519"/>
    </location>
</feature>
<dbReference type="GO" id="GO:0015421">
    <property type="term" value="F:ABC-type oligopeptide transporter activity"/>
    <property type="evidence" value="ECO:0007669"/>
    <property type="project" value="TreeGrafter"/>
</dbReference>
<dbReference type="GO" id="GO:0005886">
    <property type="term" value="C:plasma membrane"/>
    <property type="evidence" value="ECO:0007669"/>
    <property type="project" value="UniProtKB-SubCell"/>
</dbReference>
<evidence type="ECO:0000259" key="9">
    <source>
        <dbReference type="PROSITE" id="PS50929"/>
    </source>
</evidence>
<evidence type="ECO:0000256" key="4">
    <source>
        <dbReference type="ARBA" id="ARBA00022840"/>
    </source>
</evidence>
<feature type="transmembrane region" description="Helical" evidence="7">
    <location>
        <begin position="12"/>
        <end position="38"/>
    </location>
</feature>
<evidence type="ECO:0000256" key="6">
    <source>
        <dbReference type="ARBA" id="ARBA00023136"/>
    </source>
</evidence>
<feature type="transmembrane region" description="Helical" evidence="7">
    <location>
        <begin position="153"/>
        <end position="171"/>
    </location>
</feature>
<dbReference type="AlphaFoldDB" id="A0A1X6WP41"/>
<dbReference type="RefSeq" id="WP_086951632.1">
    <property type="nucleotide sequence ID" value="NZ_FWFD01000010.1"/>
</dbReference>
<dbReference type="InterPro" id="IPR036640">
    <property type="entry name" value="ABC1_TM_sf"/>
</dbReference>
<dbReference type="GO" id="GO:0005524">
    <property type="term" value="F:ATP binding"/>
    <property type="evidence" value="ECO:0007669"/>
    <property type="project" value="UniProtKB-KW"/>
</dbReference>
<dbReference type="Pfam" id="PF00005">
    <property type="entry name" value="ABC_tran"/>
    <property type="match status" value="1"/>
</dbReference>
<evidence type="ECO:0000313" key="11">
    <source>
        <dbReference type="Proteomes" id="UP000195918"/>
    </source>
</evidence>